<evidence type="ECO:0000256" key="1">
    <source>
        <dbReference type="SAM" id="MobiDB-lite"/>
    </source>
</evidence>
<comment type="caution">
    <text evidence="2">The sequence shown here is derived from an EMBL/GenBank/DDBJ whole genome shotgun (WGS) entry which is preliminary data.</text>
</comment>
<keyword evidence="3" id="KW-1185">Reference proteome</keyword>
<accession>A0A850EIW1</accession>
<dbReference type="RefSeq" id="WP_175370035.1">
    <property type="nucleotide sequence ID" value="NZ_JABWCS010000184.1"/>
</dbReference>
<proteinExistence type="predicted"/>
<name>A0A850EIW1_9BACL</name>
<protein>
    <submittedName>
        <fullName evidence="2">Uncharacterized protein</fullName>
    </submittedName>
</protein>
<reference evidence="2" key="1">
    <citation type="submission" date="2020-06" db="EMBL/GenBank/DDBJ databases">
        <title>Paenibacillus sp. nov., isolated from soil.</title>
        <authorList>
            <person name="Seo Y.L."/>
        </authorList>
    </citation>
    <scope>NUCLEOTIDE SEQUENCE [LARGE SCALE GENOMIC DNA]</scope>
    <source>
        <strain evidence="2">JW14</strain>
    </source>
</reference>
<feature type="region of interest" description="Disordered" evidence="1">
    <location>
        <begin position="1"/>
        <end position="20"/>
    </location>
</feature>
<evidence type="ECO:0000313" key="2">
    <source>
        <dbReference type="EMBL" id="NUU59344.1"/>
    </source>
</evidence>
<feature type="compositionally biased region" description="Polar residues" evidence="1">
    <location>
        <begin position="1"/>
        <end position="10"/>
    </location>
</feature>
<dbReference type="AlphaFoldDB" id="A0A850EIW1"/>
<dbReference type="EMBL" id="JABWCS010000184">
    <property type="protein sequence ID" value="NUU59344.1"/>
    <property type="molecule type" value="Genomic_DNA"/>
</dbReference>
<gene>
    <name evidence="2" type="ORF">HPT30_03125</name>
</gene>
<evidence type="ECO:0000313" key="3">
    <source>
        <dbReference type="Proteomes" id="UP000564806"/>
    </source>
</evidence>
<sequence>MNLSYNSSPDSDPGTGGDNDTLIQTLLEQTYALQKKLQQEDDEETAWMLEHTDIPVLKDLIKELTIIMLHVLDAIGQLEPVNGITISKQFGFPKGSVFKNTRKCVFHFI</sequence>
<organism evidence="2 3">
    <name type="scientific">Paenibacillus agri</name>
    <dbReference type="NCBI Taxonomy" id="2744309"/>
    <lineage>
        <taxon>Bacteria</taxon>
        <taxon>Bacillati</taxon>
        <taxon>Bacillota</taxon>
        <taxon>Bacilli</taxon>
        <taxon>Bacillales</taxon>
        <taxon>Paenibacillaceae</taxon>
        <taxon>Paenibacillus</taxon>
    </lineage>
</organism>
<dbReference type="Proteomes" id="UP000564806">
    <property type="component" value="Unassembled WGS sequence"/>
</dbReference>